<gene>
    <name evidence="2" type="ordered locus">Thivi_4075</name>
</gene>
<dbReference type="AlphaFoldDB" id="I3YFY0"/>
<dbReference type="Pfam" id="PF04832">
    <property type="entry name" value="SOUL"/>
    <property type="match status" value="1"/>
</dbReference>
<dbReference type="EMBL" id="CP003154">
    <property type="protein sequence ID" value="AFL75898.1"/>
    <property type="molecule type" value="Genomic_DNA"/>
</dbReference>
<dbReference type="PANTHER" id="PTHR11220">
    <property type="entry name" value="HEME-BINDING PROTEIN-RELATED"/>
    <property type="match status" value="1"/>
</dbReference>
<dbReference type="STRING" id="765911.Thivi_4075"/>
<dbReference type="Gene3D" id="3.20.80.10">
    <property type="entry name" value="Regulatory factor, effector binding domain"/>
    <property type="match status" value="1"/>
</dbReference>
<accession>I3YFY0</accession>
<dbReference type="PANTHER" id="PTHR11220:SF58">
    <property type="entry name" value="SOUL HEME-BINDING FAMILY PROTEIN"/>
    <property type="match status" value="1"/>
</dbReference>
<evidence type="ECO:0000256" key="1">
    <source>
        <dbReference type="SAM" id="SignalP"/>
    </source>
</evidence>
<feature type="chain" id="PRO_5003683037" evidence="1">
    <location>
        <begin position="21"/>
        <end position="217"/>
    </location>
</feature>
<dbReference type="InterPro" id="IPR006917">
    <property type="entry name" value="SOUL_heme-bd"/>
</dbReference>
<reference evidence="2 3" key="1">
    <citation type="submission" date="2012-06" db="EMBL/GenBank/DDBJ databases">
        <title>Complete sequence of Thiocystis violascens DSM 198.</title>
        <authorList>
            <consortium name="US DOE Joint Genome Institute"/>
            <person name="Lucas S."/>
            <person name="Han J."/>
            <person name="Lapidus A."/>
            <person name="Cheng J.-F."/>
            <person name="Goodwin L."/>
            <person name="Pitluck S."/>
            <person name="Peters L."/>
            <person name="Ovchinnikova G."/>
            <person name="Teshima H."/>
            <person name="Detter J.C."/>
            <person name="Han C."/>
            <person name="Tapia R."/>
            <person name="Land M."/>
            <person name="Hauser L."/>
            <person name="Kyrpides N."/>
            <person name="Ivanova N."/>
            <person name="Pagani I."/>
            <person name="Vogl K."/>
            <person name="Liu Z."/>
            <person name="Frigaard N.-U."/>
            <person name="Bryant D."/>
            <person name="Woyke T."/>
        </authorList>
    </citation>
    <scope>NUCLEOTIDE SEQUENCE [LARGE SCALE GENOMIC DNA]</scope>
    <source>
        <strain evidence="3">ATCC 17096 / DSM 198 / 6111</strain>
    </source>
</reference>
<dbReference type="OrthoDB" id="2156220at2"/>
<keyword evidence="1" id="KW-0732">Signal</keyword>
<dbReference type="InterPro" id="IPR011256">
    <property type="entry name" value="Reg_factor_effector_dom_sf"/>
</dbReference>
<dbReference type="SUPFAM" id="SSF55136">
    <property type="entry name" value="Probable bacterial effector-binding domain"/>
    <property type="match status" value="1"/>
</dbReference>
<keyword evidence="3" id="KW-1185">Reference proteome</keyword>
<dbReference type="Proteomes" id="UP000006062">
    <property type="component" value="Chromosome"/>
</dbReference>
<dbReference type="eggNOG" id="COG3449">
    <property type="taxonomic scope" value="Bacteria"/>
</dbReference>
<evidence type="ECO:0000313" key="3">
    <source>
        <dbReference type="Proteomes" id="UP000006062"/>
    </source>
</evidence>
<dbReference type="RefSeq" id="WP_014780284.1">
    <property type="nucleotide sequence ID" value="NC_018012.1"/>
</dbReference>
<organism evidence="2 3">
    <name type="scientific">Thiocystis violascens (strain ATCC 17096 / DSM 198 / 6111)</name>
    <name type="common">Chromatium violascens</name>
    <dbReference type="NCBI Taxonomy" id="765911"/>
    <lineage>
        <taxon>Bacteria</taxon>
        <taxon>Pseudomonadati</taxon>
        <taxon>Pseudomonadota</taxon>
        <taxon>Gammaproteobacteria</taxon>
        <taxon>Chromatiales</taxon>
        <taxon>Chromatiaceae</taxon>
        <taxon>Thiocystis</taxon>
    </lineage>
</organism>
<proteinExistence type="predicted"/>
<feature type="signal peptide" evidence="1">
    <location>
        <begin position="1"/>
        <end position="20"/>
    </location>
</feature>
<dbReference type="KEGG" id="tvi:Thivi_4075"/>
<evidence type="ECO:0000313" key="2">
    <source>
        <dbReference type="EMBL" id="AFL75898.1"/>
    </source>
</evidence>
<sequence>MKILLIGAVALLLLAVTAMAVFVFVVQNVETPEYRVVQQDGPFEVRDYPPLVVAEVTTRGERRKALSAGFSPLANYIFAKERAGDRVSMTAPVIQQRAEPIAMTVPVTQSQDAEGVWTVRFIMPASYGLKDLPTPAGAEVRLRELPARRVAAVRFNGRTTDESISIQEDALREWIDARGLCPAAPPVYAYYNDPFTPGFLRRNEVMIEVTDLVREAN</sequence>
<dbReference type="HOGENOM" id="CLU_068699_0_1_6"/>
<protein>
    <submittedName>
        <fullName evidence="2">SOUL heme-binding protein</fullName>
    </submittedName>
</protein>
<name>I3YFY0_THIV6</name>